<evidence type="ECO:0000256" key="1">
    <source>
        <dbReference type="SAM" id="Phobius"/>
    </source>
</evidence>
<feature type="transmembrane region" description="Helical" evidence="1">
    <location>
        <begin position="210"/>
        <end position="229"/>
    </location>
</feature>
<feature type="transmembrane region" description="Helical" evidence="1">
    <location>
        <begin position="159"/>
        <end position="180"/>
    </location>
</feature>
<evidence type="ECO:0000313" key="3">
    <source>
        <dbReference type="Proteomes" id="UP001501705"/>
    </source>
</evidence>
<protein>
    <submittedName>
        <fullName evidence="2">Membrane protein</fullName>
    </submittedName>
</protein>
<gene>
    <name evidence="2" type="ORF">GCM10009804_46680</name>
</gene>
<comment type="caution">
    <text evidence="2">The sequence shown here is derived from an EMBL/GenBank/DDBJ whole genome shotgun (WGS) entry which is preliminary data.</text>
</comment>
<feature type="transmembrane region" description="Helical" evidence="1">
    <location>
        <begin position="186"/>
        <end position="203"/>
    </location>
</feature>
<dbReference type="RefSeq" id="WP_344236231.1">
    <property type="nucleotide sequence ID" value="NZ_BAAAPH010000015.1"/>
</dbReference>
<reference evidence="2 3" key="1">
    <citation type="journal article" date="2019" name="Int. J. Syst. Evol. Microbiol.">
        <title>The Global Catalogue of Microorganisms (GCM) 10K type strain sequencing project: providing services to taxonomists for standard genome sequencing and annotation.</title>
        <authorList>
            <consortium name="The Broad Institute Genomics Platform"/>
            <consortium name="The Broad Institute Genome Sequencing Center for Infectious Disease"/>
            <person name="Wu L."/>
            <person name="Ma J."/>
        </authorList>
    </citation>
    <scope>NUCLEOTIDE SEQUENCE [LARGE SCALE GENOMIC DNA]</scope>
    <source>
        <strain evidence="2 3">JCM 15572</strain>
    </source>
</reference>
<feature type="transmembrane region" description="Helical" evidence="1">
    <location>
        <begin position="121"/>
        <end position="139"/>
    </location>
</feature>
<accession>A0ABN2DSB4</accession>
<keyword evidence="3" id="KW-1185">Reference proteome</keyword>
<dbReference type="Pfam" id="PF03988">
    <property type="entry name" value="DUF347"/>
    <property type="match status" value="3"/>
</dbReference>
<dbReference type="Proteomes" id="UP001501705">
    <property type="component" value="Unassembled WGS sequence"/>
</dbReference>
<keyword evidence="1" id="KW-0812">Transmembrane</keyword>
<dbReference type="EMBL" id="BAAAPH010000015">
    <property type="protein sequence ID" value="GAA1585067.1"/>
    <property type="molecule type" value="Genomic_DNA"/>
</dbReference>
<proteinExistence type="predicted"/>
<dbReference type="InterPro" id="IPR007136">
    <property type="entry name" value="DUF347"/>
</dbReference>
<keyword evidence="1" id="KW-0472">Membrane</keyword>
<feature type="transmembrane region" description="Helical" evidence="1">
    <location>
        <begin position="95"/>
        <end position="115"/>
    </location>
</feature>
<keyword evidence="1" id="KW-1133">Transmembrane helix</keyword>
<sequence length="290" mass="31244">MTKPYGVVAAFAQVLDRFESLAFGIMHTRVFSAPKVPAVFLMFWVVKLLTTGIGETGSDFLGTVSIPLAALVGVGSFGVALYLQLKADAYHPVRYWVTVLTVAVFGTMVADGPHLVLGTPYWVDSIGYLALLCGLLMWWRRSEGTISVHSITTARRERFYWGVVLLTFGLGTAVGDATAIDFGLGFTWSIVLFAVLILVPLGLRKLGLNVTIAFWASYVLTRPLGASIADWFGKPLHTGGLGWGTGPVTAIGLLLFAALVTYLARTHNDVDHAAVHNRSATNDLTVDARA</sequence>
<feature type="transmembrane region" description="Helical" evidence="1">
    <location>
        <begin position="36"/>
        <end position="54"/>
    </location>
</feature>
<evidence type="ECO:0000313" key="2">
    <source>
        <dbReference type="EMBL" id="GAA1585067.1"/>
    </source>
</evidence>
<feature type="transmembrane region" description="Helical" evidence="1">
    <location>
        <begin position="241"/>
        <end position="264"/>
    </location>
</feature>
<feature type="transmembrane region" description="Helical" evidence="1">
    <location>
        <begin position="60"/>
        <end position="83"/>
    </location>
</feature>
<organism evidence="2 3">
    <name type="scientific">Kribbella hippodromi</name>
    <dbReference type="NCBI Taxonomy" id="434347"/>
    <lineage>
        <taxon>Bacteria</taxon>
        <taxon>Bacillati</taxon>
        <taxon>Actinomycetota</taxon>
        <taxon>Actinomycetes</taxon>
        <taxon>Propionibacteriales</taxon>
        <taxon>Kribbellaceae</taxon>
        <taxon>Kribbella</taxon>
    </lineage>
</organism>
<name>A0ABN2DSB4_9ACTN</name>